<sequence>MYIGAVVKQTGASAKAVRLYETLGLLGPVQRKGAYRYYSANQLNQIMLIRQAQQLGFRLAELNEVLGPDANDPDWPALLQHLADKQAAVQLEITRLQQLQQQLQLAMQDIMQCASLVPKPPVTACA</sequence>
<dbReference type="Proteomes" id="UP000663814">
    <property type="component" value="Unassembled WGS sequence"/>
</dbReference>
<comment type="caution">
    <text evidence="7">The sequence shown here is derived from an EMBL/GenBank/DDBJ whole genome shotgun (WGS) entry which is preliminary data.</text>
</comment>
<reference evidence="7 8" key="1">
    <citation type="submission" date="2021-08" db="EMBL/GenBank/DDBJ databases">
        <title>Rheinheimera aquimaris sp. nov., isolated from seawater of the East Sea in Korea.</title>
        <authorList>
            <person name="Kim K.H."/>
            <person name="Wenting R."/>
            <person name="Kim K.R."/>
            <person name="Jeon C.O."/>
        </authorList>
    </citation>
    <scope>NUCLEOTIDE SEQUENCE [LARGE SCALE GENOMIC DNA]</scope>
    <source>
        <strain evidence="7 8">MA-13</strain>
    </source>
</reference>
<organism evidence="7 8">
    <name type="scientific">Rheinheimera maricola</name>
    <dbReference type="NCBI Taxonomy" id="2793282"/>
    <lineage>
        <taxon>Bacteria</taxon>
        <taxon>Pseudomonadati</taxon>
        <taxon>Pseudomonadota</taxon>
        <taxon>Gammaproteobacteria</taxon>
        <taxon>Chromatiales</taxon>
        <taxon>Chromatiaceae</taxon>
        <taxon>Rheinheimera</taxon>
    </lineage>
</organism>
<dbReference type="RefSeq" id="WP_205311931.1">
    <property type="nucleotide sequence ID" value="NZ_JAERPS020000006.1"/>
</dbReference>
<keyword evidence="1" id="KW-0678">Repressor</keyword>
<evidence type="ECO:0000313" key="8">
    <source>
        <dbReference type="Proteomes" id="UP000663814"/>
    </source>
</evidence>
<keyword evidence="3" id="KW-0238">DNA-binding</keyword>
<dbReference type="SUPFAM" id="SSF46955">
    <property type="entry name" value="Putative DNA-binding domain"/>
    <property type="match status" value="1"/>
</dbReference>
<evidence type="ECO:0000259" key="6">
    <source>
        <dbReference type="PROSITE" id="PS50937"/>
    </source>
</evidence>
<accession>A0ABS7XCE9</accession>
<keyword evidence="5" id="KW-0175">Coiled coil</keyword>
<dbReference type="Pfam" id="PF13411">
    <property type="entry name" value="MerR_1"/>
    <property type="match status" value="1"/>
</dbReference>
<evidence type="ECO:0000256" key="3">
    <source>
        <dbReference type="ARBA" id="ARBA00023125"/>
    </source>
</evidence>
<dbReference type="SMART" id="SM00422">
    <property type="entry name" value="HTH_MERR"/>
    <property type="match status" value="1"/>
</dbReference>
<keyword evidence="4" id="KW-0804">Transcription</keyword>
<evidence type="ECO:0000313" key="7">
    <source>
        <dbReference type="EMBL" id="MBZ9613234.1"/>
    </source>
</evidence>
<dbReference type="PANTHER" id="PTHR30204:SF69">
    <property type="entry name" value="MERR-FAMILY TRANSCRIPTIONAL REGULATOR"/>
    <property type="match status" value="1"/>
</dbReference>
<evidence type="ECO:0000256" key="5">
    <source>
        <dbReference type="SAM" id="Coils"/>
    </source>
</evidence>
<dbReference type="InterPro" id="IPR009061">
    <property type="entry name" value="DNA-bd_dom_put_sf"/>
</dbReference>
<evidence type="ECO:0000256" key="1">
    <source>
        <dbReference type="ARBA" id="ARBA00022491"/>
    </source>
</evidence>
<dbReference type="PROSITE" id="PS50937">
    <property type="entry name" value="HTH_MERR_2"/>
    <property type="match status" value="1"/>
</dbReference>
<evidence type="ECO:0000256" key="2">
    <source>
        <dbReference type="ARBA" id="ARBA00023015"/>
    </source>
</evidence>
<proteinExistence type="predicted"/>
<dbReference type="Gene3D" id="1.10.1660.10">
    <property type="match status" value="1"/>
</dbReference>
<feature type="coiled-coil region" evidence="5">
    <location>
        <begin position="82"/>
        <end position="116"/>
    </location>
</feature>
<keyword evidence="2" id="KW-0805">Transcription regulation</keyword>
<dbReference type="EMBL" id="JAERPS020000006">
    <property type="protein sequence ID" value="MBZ9613234.1"/>
    <property type="molecule type" value="Genomic_DNA"/>
</dbReference>
<dbReference type="PANTHER" id="PTHR30204">
    <property type="entry name" value="REDOX-CYCLING DRUG-SENSING TRANSCRIPTIONAL ACTIVATOR SOXR"/>
    <property type="match status" value="1"/>
</dbReference>
<feature type="domain" description="HTH merR-type" evidence="6">
    <location>
        <begin position="1"/>
        <end position="68"/>
    </location>
</feature>
<name>A0ABS7XCE9_9GAMM</name>
<evidence type="ECO:0000256" key="4">
    <source>
        <dbReference type="ARBA" id="ARBA00023163"/>
    </source>
</evidence>
<gene>
    <name evidence="7" type="ORF">I4W93_016710</name>
</gene>
<protein>
    <submittedName>
        <fullName evidence="7">MerR family transcriptional regulator</fullName>
    </submittedName>
</protein>
<dbReference type="PRINTS" id="PR00040">
    <property type="entry name" value="HTHMERR"/>
</dbReference>
<dbReference type="InterPro" id="IPR047057">
    <property type="entry name" value="MerR_fam"/>
</dbReference>
<dbReference type="InterPro" id="IPR000551">
    <property type="entry name" value="MerR-type_HTH_dom"/>
</dbReference>
<keyword evidence="8" id="KW-1185">Reference proteome</keyword>